<organism evidence="3 4">
    <name type="scientific">Cymbomonas tetramitiformis</name>
    <dbReference type="NCBI Taxonomy" id="36881"/>
    <lineage>
        <taxon>Eukaryota</taxon>
        <taxon>Viridiplantae</taxon>
        <taxon>Chlorophyta</taxon>
        <taxon>Pyramimonadophyceae</taxon>
        <taxon>Pyramimonadales</taxon>
        <taxon>Pyramimonadaceae</taxon>
        <taxon>Cymbomonas</taxon>
    </lineage>
</organism>
<accession>A0AAE0L085</accession>
<evidence type="ECO:0000313" key="4">
    <source>
        <dbReference type="Proteomes" id="UP001190700"/>
    </source>
</evidence>
<sequence>MLCGGVDPADRLSSRKYSAVYPEGPNLSAEGFDKYAHRVVNTWNTCLKNHPKASCIHAFNPQQLIKGMYAEFFPDWLAHFPKDQLLVIKFEEYSKNLAHEVMRVFDFLQLRHLDDRKQKAILQQERANKRRSGSGEPMLDKTRAFLSDFFAPYNAALRNLLNDSRYDWS</sequence>
<evidence type="ECO:0000259" key="2">
    <source>
        <dbReference type="Pfam" id="PF00685"/>
    </source>
</evidence>
<dbReference type="Proteomes" id="UP001190700">
    <property type="component" value="Unassembled WGS sequence"/>
</dbReference>
<feature type="domain" description="Sulfotransferase" evidence="2">
    <location>
        <begin position="44"/>
        <end position="130"/>
    </location>
</feature>
<name>A0AAE0L085_9CHLO</name>
<reference evidence="3 4" key="1">
    <citation type="journal article" date="2015" name="Genome Biol. Evol.">
        <title>Comparative Genomics of a Bacterivorous Green Alga Reveals Evolutionary Causalities and Consequences of Phago-Mixotrophic Mode of Nutrition.</title>
        <authorList>
            <person name="Burns J.A."/>
            <person name="Paasch A."/>
            <person name="Narechania A."/>
            <person name="Kim E."/>
        </authorList>
    </citation>
    <scope>NUCLEOTIDE SEQUENCE [LARGE SCALE GENOMIC DNA]</scope>
    <source>
        <strain evidence="3 4">PLY_AMNH</strain>
    </source>
</reference>
<evidence type="ECO:0000313" key="3">
    <source>
        <dbReference type="EMBL" id="KAK3267182.1"/>
    </source>
</evidence>
<dbReference type="InterPro" id="IPR000863">
    <property type="entry name" value="Sulfotransferase_dom"/>
</dbReference>
<comment type="caution">
    <text evidence="3">The sequence shown here is derived from an EMBL/GenBank/DDBJ whole genome shotgun (WGS) entry which is preliminary data.</text>
</comment>
<dbReference type="InterPro" id="IPR052654">
    <property type="entry name" value="CS_Sulfotransferase"/>
</dbReference>
<dbReference type="PANTHER" id="PTHR15723">
    <property type="entry name" value="CARBOHYDRATE SULFOTRANSFERASE 15"/>
    <property type="match status" value="1"/>
</dbReference>
<dbReference type="GO" id="GO:0050659">
    <property type="term" value="F:N-acetylgalactosamine 4-sulfate 6-O-sulfotransferase activity"/>
    <property type="evidence" value="ECO:0007669"/>
    <property type="project" value="TreeGrafter"/>
</dbReference>
<dbReference type="Gene3D" id="3.40.50.300">
    <property type="entry name" value="P-loop containing nucleotide triphosphate hydrolases"/>
    <property type="match status" value="1"/>
</dbReference>
<keyword evidence="1" id="KW-0808">Transferase</keyword>
<dbReference type="InterPro" id="IPR027417">
    <property type="entry name" value="P-loop_NTPase"/>
</dbReference>
<dbReference type="EC" id="2.8.2.-" evidence="1"/>
<dbReference type="Pfam" id="PF00685">
    <property type="entry name" value="Sulfotransfer_1"/>
    <property type="match status" value="1"/>
</dbReference>
<dbReference type="EMBL" id="LGRX02012567">
    <property type="protein sequence ID" value="KAK3267182.1"/>
    <property type="molecule type" value="Genomic_DNA"/>
</dbReference>
<protein>
    <recommendedName>
        <fullName evidence="1">Sulfotransferase</fullName>
        <ecNumber evidence="1">2.8.2.-</ecNumber>
    </recommendedName>
</protein>
<gene>
    <name evidence="3" type="ORF">CYMTET_24250</name>
</gene>
<dbReference type="PANTHER" id="PTHR15723:SF0">
    <property type="entry name" value="CARBOHYDRATE SULFOTRANSFERASE 15"/>
    <property type="match status" value="1"/>
</dbReference>
<evidence type="ECO:0000256" key="1">
    <source>
        <dbReference type="RuleBase" id="RU361155"/>
    </source>
</evidence>
<dbReference type="AlphaFoldDB" id="A0AAE0L085"/>
<proteinExistence type="inferred from homology"/>
<keyword evidence="4" id="KW-1185">Reference proteome</keyword>
<comment type="similarity">
    <text evidence="1">Belongs to the sulfotransferase 1 family.</text>
</comment>
<dbReference type="GO" id="GO:0019319">
    <property type="term" value="P:hexose biosynthetic process"/>
    <property type="evidence" value="ECO:0007669"/>
    <property type="project" value="TreeGrafter"/>
</dbReference>
<dbReference type="SUPFAM" id="SSF52540">
    <property type="entry name" value="P-loop containing nucleoside triphosphate hydrolases"/>
    <property type="match status" value="1"/>
</dbReference>